<accession>A0A9Q2SAF6</accession>
<dbReference type="EMBL" id="WUXR01000012">
    <property type="protein sequence ID" value="MBM4567493.1"/>
    <property type="molecule type" value="Genomic_DNA"/>
</dbReference>
<evidence type="ECO:0000313" key="3">
    <source>
        <dbReference type="Proteomes" id="UP000808906"/>
    </source>
</evidence>
<sequence>MSAAEQAIQDRIDHWTRVTQRRQGALADANVRLSEAQRWLQKAYDDMDALRNGRRDQ</sequence>
<dbReference type="RefSeq" id="WP_205915035.1">
    <property type="nucleotide sequence ID" value="NZ_JAJNNF010000073.1"/>
</dbReference>
<reference evidence="2" key="2">
    <citation type="journal article" date="2020" name="Environ. Microbiol.">
        <title>The novel and transferable erm(51) gene confers Macrolides, Lincosamides, and Streptogramins B (MLSB) resistance to clonal Rhodococcus equi in the environment.</title>
        <authorList>
            <person name="Huber L."/>
            <person name="Giguere S."/>
            <person name="Slovis N.M."/>
            <person name="Alvarez-Narvaez S."/>
            <person name="Hart K.A."/>
            <person name="Greiter M."/>
            <person name="Morris E.R.A."/>
            <person name="Cohen N.D."/>
        </authorList>
    </citation>
    <scope>NUCLEOTIDE SEQUENCE</scope>
    <source>
        <strain evidence="2">Lh_116_1</strain>
    </source>
</reference>
<evidence type="ECO:0000313" key="1">
    <source>
        <dbReference type="EMBL" id="MBM4567493.1"/>
    </source>
</evidence>
<name>A0A9Q2SAF6_RHOHA</name>
<organism evidence="1 3">
    <name type="scientific">Rhodococcus hoagii</name>
    <name type="common">Corynebacterium equii</name>
    <dbReference type="NCBI Taxonomy" id="43767"/>
    <lineage>
        <taxon>Bacteria</taxon>
        <taxon>Bacillati</taxon>
        <taxon>Actinomycetota</taxon>
        <taxon>Actinomycetes</taxon>
        <taxon>Mycobacteriales</taxon>
        <taxon>Nocardiaceae</taxon>
        <taxon>Prescottella</taxon>
    </lineage>
</organism>
<comment type="caution">
    <text evidence="1">The sequence shown here is derived from an EMBL/GenBank/DDBJ whole genome shotgun (WGS) entry which is preliminary data.</text>
</comment>
<dbReference type="EMBL" id="WVBC01000030">
    <property type="protein sequence ID" value="NKT78216.1"/>
    <property type="molecule type" value="Genomic_DNA"/>
</dbReference>
<proteinExistence type="predicted"/>
<evidence type="ECO:0000313" key="2">
    <source>
        <dbReference type="EMBL" id="NKT78216.1"/>
    </source>
</evidence>
<dbReference type="AlphaFoldDB" id="A0A9Q2SAF6"/>
<dbReference type="Proteomes" id="UP000603463">
    <property type="component" value="Unassembled WGS sequence"/>
</dbReference>
<protein>
    <submittedName>
        <fullName evidence="1">Uncharacterized protein</fullName>
    </submittedName>
</protein>
<gene>
    <name evidence="1" type="ORF">GS441_19340</name>
    <name evidence="2" type="ORF">GS882_08890</name>
</gene>
<reference evidence="1" key="1">
    <citation type="submission" date="2019-11" db="EMBL/GenBank/DDBJ databases">
        <title>Spread of Macrolides and rifampicin resistant Rhodococcus equi in clinical isolates in the USA.</title>
        <authorList>
            <person name="Alvarez-Narvaez S."/>
            <person name="Huber L."/>
            <person name="Cohen N.D."/>
            <person name="Slovis N."/>
            <person name="Greiter M."/>
            <person name="Giguere S."/>
            <person name="Hart K."/>
        </authorList>
    </citation>
    <scope>NUCLEOTIDE SEQUENCE</scope>
    <source>
        <strain evidence="1">Lh_17</strain>
    </source>
</reference>
<dbReference type="Proteomes" id="UP000808906">
    <property type="component" value="Unassembled WGS sequence"/>
</dbReference>